<accession>A0A382QFQ2</accession>
<name>A0A382QFQ2_9ZZZZ</name>
<dbReference type="InterPro" id="IPR015943">
    <property type="entry name" value="WD40/YVTN_repeat-like_dom_sf"/>
</dbReference>
<dbReference type="Gene3D" id="2.130.10.10">
    <property type="entry name" value="YVTN repeat-like/Quinoprotein amine dehydrogenase"/>
    <property type="match status" value="2"/>
</dbReference>
<reference evidence="1" key="1">
    <citation type="submission" date="2018-05" db="EMBL/GenBank/DDBJ databases">
        <authorList>
            <person name="Lanie J.A."/>
            <person name="Ng W.-L."/>
            <person name="Kazmierczak K.M."/>
            <person name="Andrzejewski T.M."/>
            <person name="Davidsen T.M."/>
            <person name="Wayne K.J."/>
            <person name="Tettelin H."/>
            <person name="Glass J.I."/>
            <person name="Rusch D."/>
            <person name="Podicherti R."/>
            <person name="Tsui H.-C.T."/>
            <person name="Winkler M.E."/>
        </authorList>
    </citation>
    <scope>NUCLEOTIDE SEQUENCE</scope>
</reference>
<organism evidence="1">
    <name type="scientific">marine metagenome</name>
    <dbReference type="NCBI Taxonomy" id="408172"/>
    <lineage>
        <taxon>unclassified sequences</taxon>
        <taxon>metagenomes</taxon>
        <taxon>ecological metagenomes</taxon>
    </lineage>
</organism>
<feature type="non-terminal residue" evidence="1">
    <location>
        <position position="1"/>
    </location>
</feature>
<sequence length="333" mass="37520">DGRYMASVDNSGMIYYYVVSNHTLLWSYDTGAEDLREIDITANGSYVVTAHSYADSQDAAIFLFDREFTNDEPLWSYETTYREIYDVSISAQGNTIVMSTYNGGERVYVFDVSSSTPLYSFDDCTYTCYATADISADGKYFVNRGRYDSVRLYSKESSVPVWSRGLAFDNCCYGAREEIVKITWDGKYVVAATKTLSYDKVVVFNASTGNPSWFYTSEEGGDFYALTIARDGKTFAVSHTSGRIYIFNMTGTTPFLILDDDDFEYNMGSEINVDFNGDGKFLAVVTNNNGRLSMYDVANDQLLWFNDNNYHYYYSMGATVSIDGRYVTASGSE</sequence>
<proteinExistence type="predicted"/>
<evidence type="ECO:0000313" key="1">
    <source>
        <dbReference type="EMBL" id="SVC83081.1"/>
    </source>
</evidence>
<dbReference type="AlphaFoldDB" id="A0A382QFQ2"/>
<dbReference type="EMBL" id="UINC01113459">
    <property type="protein sequence ID" value="SVC83081.1"/>
    <property type="molecule type" value="Genomic_DNA"/>
</dbReference>
<feature type="non-terminal residue" evidence="1">
    <location>
        <position position="333"/>
    </location>
</feature>
<dbReference type="SUPFAM" id="SSF82171">
    <property type="entry name" value="DPP6 N-terminal domain-like"/>
    <property type="match status" value="1"/>
</dbReference>
<evidence type="ECO:0008006" key="2">
    <source>
        <dbReference type="Google" id="ProtNLM"/>
    </source>
</evidence>
<gene>
    <name evidence="1" type="ORF">METZ01_LOCUS335935</name>
</gene>
<protein>
    <recommendedName>
        <fullName evidence="2">Bulb-type lectin domain-containing protein</fullName>
    </recommendedName>
</protein>